<dbReference type="Proteomes" id="UP001465976">
    <property type="component" value="Unassembled WGS sequence"/>
</dbReference>
<name>A0ABR3FZ79_9AGAR</name>
<evidence type="ECO:0000313" key="1">
    <source>
        <dbReference type="EMBL" id="KAL0580861.1"/>
    </source>
</evidence>
<organism evidence="1 2">
    <name type="scientific">Marasmius crinis-equi</name>
    <dbReference type="NCBI Taxonomy" id="585013"/>
    <lineage>
        <taxon>Eukaryota</taxon>
        <taxon>Fungi</taxon>
        <taxon>Dikarya</taxon>
        <taxon>Basidiomycota</taxon>
        <taxon>Agaricomycotina</taxon>
        <taxon>Agaricomycetes</taxon>
        <taxon>Agaricomycetidae</taxon>
        <taxon>Agaricales</taxon>
        <taxon>Marasmiineae</taxon>
        <taxon>Marasmiaceae</taxon>
        <taxon>Marasmius</taxon>
    </lineage>
</organism>
<reference evidence="1 2" key="1">
    <citation type="submission" date="2024-02" db="EMBL/GenBank/DDBJ databases">
        <title>A draft genome for the cacao thread blight pathogen Marasmius crinis-equi.</title>
        <authorList>
            <person name="Cohen S.P."/>
            <person name="Baruah I.K."/>
            <person name="Amoako-Attah I."/>
            <person name="Bukari Y."/>
            <person name="Meinhardt L.W."/>
            <person name="Bailey B.A."/>
        </authorList>
    </citation>
    <scope>NUCLEOTIDE SEQUENCE [LARGE SCALE GENOMIC DNA]</scope>
    <source>
        <strain evidence="1 2">GH-76</strain>
    </source>
</reference>
<keyword evidence="2" id="KW-1185">Reference proteome</keyword>
<protein>
    <submittedName>
        <fullName evidence="1">Uncharacterized protein</fullName>
    </submittedName>
</protein>
<dbReference type="EMBL" id="JBAHYK010000021">
    <property type="protein sequence ID" value="KAL0580861.1"/>
    <property type="molecule type" value="Genomic_DNA"/>
</dbReference>
<sequence length="355" mass="40144">MPVTITDLNFDITTLIIDSYKSILESEKVSRASQVRSINNLALSIPSPCWLQSVRKHFWTDGCFTIPGEPKGHLEEMKRLFLPGPHSTMLLAASHIRELKYTPTDALERYKNRNEAEISSETGCSSLVLDCPPTGFLEWCASTYPEHEVATMVTVAQKLFSTVVKLTIEDTYMLDDRIPPGADLSERLQKHQKAHSLTSEARTSLLTSFAKISILYLSGVSFSSPEQLYELLRELRELRDVELVACWIRKDNKRVYAAKDELPLPSPPLGLLRLERTRISDLDFAGGLIRSFHSCPNIRKIEVTKARFSDYALLMQSLNGLCSSCRELESIVLLEISAYHSLHNGEFSETLHFLH</sequence>
<evidence type="ECO:0000313" key="2">
    <source>
        <dbReference type="Proteomes" id="UP001465976"/>
    </source>
</evidence>
<gene>
    <name evidence="1" type="ORF">V5O48_001153</name>
</gene>
<dbReference type="InterPro" id="IPR032675">
    <property type="entry name" value="LRR_dom_sf"/>
</dbReference>
<dbReference type="SUPFAM" id="SSF52047">
    <property type="entry name" value="RNI-like"/>
    <property type="match status" value="1"/>
</dbReference>
<comment type="caution">
    <text evidence="1">The sequence shown here is derived from an EMBL/GenBank/DDBJ whole genome shotgun (WGS) entry which is preliminary data.</text>
</comment>
<proteinExistence type="predicted"/>
<accession>A0ABR3FZ79</accession>
<dbReference type="Gene3D" id="3.80.10.10">
    <property type="entry name" value="Ribonuclease Inhibitor"/>
    <property type="match status" value="1"/>
</dbReference>